<keyword evidence="1" id="KW-0378">Hydrolase</keyword>
<dbReference type="EMBL" id="QTSX02005082">
    <property type="protein sequence ID" value="KAJ9061266.1"/>
    <property type="molecule type" value="Genomic_DNA"/>
</dbReference>
<dbReference type="EC" id="3.4.21.61" evidence="1"/>
<organism evidence="1 2">
    <name type="scientific">Entomophthora muscae</name>
    <dbReference type="NCBI Taxonomy" id="34485"/>
    <lineage>
        <taxon>Eukaryota</taxon>
        <taxon>Fungi</taxon>
        <taxon>Fungi incertae sedis</taxon>
        <taxon>Zoopagomycota</taxon>
        <taxon>Entomophthoromycotina</taxon>
        <taxon>Entomophthoromycetes</taxon>
        <taxon>Entomophthorales</taxon>
        <taxon>Entomophthoraceae</taxon>
        <taxon>Entomophthora</taxon>
    </lineage>
</organism>
<reference evidence="1" key="1">
    <citation type="submission" date="2022-04" db="EMBL/GenBank/DDBJ databases">
        <title>Genome of the entomopathogenic fungus Entomophthora muscae.</title>
        <authorList>
            <person name="Elya C."/>
            <person name="Lovett B.R."/>
            <person name="Lee E."/>
            <person name="Macias A.M."/>
            <person name="Hajek A.E."/>
            <person name="De Bivort B.L."/>
            <person name="Kasson M.T."/>
            <person name="De Fine Licht H.H."/>
            <person name="Stajich J.E."/>
        </authorList>
    </citation>
    <scope>NUCLEOTIDE SEQUENCE</scope>
    <source>
        <strain evidence="1">Berkeley</strain>
    </source>
</reference>
<name>A0ACC2SGJ0_9FUNG</name>
<protein>
    <submittedName>
        <fullName evidence="1">Pheromone processing endoprotease</fullName>
        <ecNumber evidence="1">3.4.21.61</ecNumber>
    </submittedName>
</protein>
<sequence length="325" mass="36015">MDASYDFIRNHKSPMPQLNDTHGTPCAGIVAAKRHGKCGSGVAYSAKVSGIRLCGSDENQAHSTHALQHENQKNDIYSCSWGPGDDVSKTYPISDTVSRVLEEGTMLGRNGRGNIFVFSSGNSALKSDNCAFNGYANSIYTITVGAVDKHGNRVQYSEGCSSLMTMAYASNFGSFDIHTTANIECRPDFAGTSAATPMVSGVIALVLSRRPELTWRDIQHLLVRSARRTDINHNSWFRTYHGRFFSNQYGFGVVDGETLLSLLTTHRLVENQVTIESQYFEKNAYLPNTKQGYRDSFQVSRELLKPNDKMILEHVVVTFTLTCQQ</sequence>
<gene>
    <name evidence="1" type="primary">KEX2_30</name>
    <name evidence="1" type="ORF">DSO57_1022321</name>
</gene>
<proteinExistence type="predicted"/>
<accession>A0ACC2SGJ0</accession>
<dbReference type="Proteomes" id="UP001165960">
    <property type="component" value="Unassembled WGS sequence"/>
</dbReference>
<comment type="caution">
    <text evidence="1">The sequence shown here is derived from an EMBL/GenBank/DDBJ whole genome shotgun (WGS) entry which is preliminary data.</text>
</comment>
<evidence type="ECO:0000313" key="1">
    <source>
        <dbReference type="EMBL" id="KAJ9061266.1"/>
    </source>
</evidence>
<keyword evidence="2" id="KW-1185">Reference proteome</keyword>
<evidence type="ECO:0000313" key="2">
    <source>
        <dbReference type="Proteomes" id="UP001165960"/>
    </source>
</evidence>